<evidence type="ECO:0000256" key="2">
    <source>
        <dbReference type="ARBA" id="ARBA00022748"/>
    </source>
</evidence>
<feature type="transmembrane region" description="Helical" evidence="3">
    <location>
        <begin position="12"/>
        <end position="30"/>
    </location>
</feature>
<dbReference type="Proteomes" id="UP001431784">
    <property type="component" value="Unassembled WGS sequence"/>
</dbReference>
<sequence length="427" mass="46198">MRLYIGGHMAGIGQIAGFVVIGVMVAAVLLRAVMRARVGRAADGTERAMRVYRDQLREVERDIARGTLSENEAERLRLEIQRRVLDLDKGGRSAGVPSSTRAHAVMVGVIAVLLSGGAVLYMQYGAFGYPDQPLAARHAEAAATRANRPAQAEFEAEFAAVMPDAPEFEDRAELEPMVAQLRAALVSRPDDAHGFSLLAQNESRLGNFAAAAQAQARVIAIRGDDAGVQDHAFLLDLLVLAAGGMVSPEAEKVIEHILRRDPMNGVALYYTGRMYVQTGRPDLTFRVWRRLHDQSVGDAPWMSEIRAMLPELSRISGEPRYQLPPRPAPASARGPVAADIDAAMDLSPEERAQMIEDMVASLSARLANDGGSAEDWAQLVRALAVLEQRDQALAILQEARTVFAARAEDLALLNRVAEEAGLSAEAP</sequence>
<keyword evidence="3" id="KW-0472">Membrane</keyword>
<dbReference type="PANTHER" id="PTHR47870">
    <property type="entry name" value="CYTOCHROME C-TYPE BIOGENESIS PROTEIN CCMH"/>
    <property type="match status" value="1"/>
</dbReference>
<organism evidence="4 5">
    <name type="scientific">Roseinatronobacter alkalisoli</name>
    <dbReference type="NCBI Taxonomy" id="3028235"/>
    <lineage>
        <taxon>Bacteria</taxon>
        <taxon>Pseudomonadati</taxon>
        <taxon>Pseudomonadota</taxon>
        <taxon>Alphaproteobacteria</taxon>
        <taxon>Rhodobacterales</taxon>
        <taxon>Paracoccaceae</taxon>
        <taxon>Roseinatronobacter</taxon>
    </lineage>
</organism>
<feature type="transmembrane region" description="Helical" evidence="3">
    <location>
        <begin position="102"/>
        <end position="124"/>
    </location>
</feature>
<dbReference type="RefSeq" id="WP_274350017.1">
    <property type="nucleotide sequence ID" value="NZ_JAQZSM010000001.1"/>
</dbReference>
<comment type="caution">
    <text evidence="4">The sequence shown here is derived from an EMBL/GenBank/DDBJ whole genome shotgun (WGS) entry which is preliminary data.</text>
</comment>
<keyword evidence="5" id="KW-1185">Reference proteome</keyword>
<dbReference type="InterPro" id="IPR017560">
    <property type="entry name" value="Cyt_c_biogenesis_CcmI"/>
</dbReference>
<dbReference type="SUPFAM" id="SSF48452">
    <property type="entry name" value="TPR-like"/>
    <property type="match status" value="1"/>
</dbReference>
<evidence type="ECO:0000256" key="1">
    <source>
        <dbReference type="ARBA" id="ARBA00004196"/>
    </source>
</evidence>
<dbReference type="NCBIfam" id="TIGR03142">
    <property type="entry name" value="cytochro_ccmI"/>
    <property type="match status" value="1"/>
</dbReference>
<dbReference type="PANTHER" id="PTHR47870:SF1">
    <property type="entry name" value="CYTOCHROME C-TYPE BIOGENESIS PROTEIN CCMH"/>
    <property type="match status" value="1"/>
</dbReference>
<keyword evidence="3" id="KW-0812">Transmembrane</keyword>
<comment type="subcellular location">
    <subcellularLocation>
        <location evidence="1">Cell envelope</location>
    </subcellularLocation>
</comment>
<evidence type="ECO:0000256" key="3">
    <source>
        <dbReference type="SAM" id="Phobius"/>
    </source>
</evidence>
<dbReference type="EMBL" id="JAQZSM010000001">
    <property type="protein sequence ID" value="MDD7969551.1"/>
    <property type="molecule type" value="Genomic_DNA"/>
</dbReference>
<reference evidence="4" key="1">
    <citation type="submission" date="2023-02" db="EMBL/GenBank/DDBJ databases">
        <title>Description of Roseinatronobacter alkalisoli sp. nov., an alkaliphilic bacerium isolated from soda soil.</title>
        <authorList>
            <person name="Wei W."/>
        </authorList>
    </citation>
    <scope>NUCLEOTIDE SEQUENCE</scope>
    <source>
        <strain evidence="4">HJB301</strain>
    </source>
</reference>
<evidence type="ECO:0000313" key="5">
    <source>
        <dbReference type="Proteomes" id="UP001431784"/>
    </source>
</evidence>
<gene>
    <name evidence="4" type="primary">ccmI</name>
    <name evidence="4" type="ORF">PUT78_00435</name>
</gene>
<dbReference type="Gene3D" id="1.25.40.10">
    <property type="entry name" value="Tetratricopeptide repeat domain"/>
    <property type="match status" value="1"/>
</dbReference>
<protein>
    <submittedName>
        <fullName evidence="4">C-type cytochrome biogenesis protein CcmI</fullName>
    </submittedName>
</protein>
<proteinExistence type="predicted"/>
<dbReference type="InterPro" id="IPR011990">
    <property type="entry name" value="TPR-like_helical_dom_sf"/>
</dbReference>
<keyword evidence="2" id="KW-0201">Cytochrome c-type biogenesis</keyword>
<accession>A0ABT5T370</accession>
<keyword evidence="3" id="KW-1133">Transmembrane helix</keyword>
<name>A0ABT5T370_9RHOB</name>
<dbReference type="InterPro" id="IPR051263">
    <property type="entry name" value="C-type_cytochrome_biogenesis"/>
</dbReference>
<evidence type="ECO:0000313" key="4">
    <source>
        <dbReference type="EMBL" id="MDD7969551.1"/>
    </source>
</evidence>